<dbReference type="EMBL" id="JACKXD010000006">
    <property type="protein sequence ID" value="MBB6647549.1"/>
    <property type="molecule type" value="Genomic_DNA"/>
</dbReference>
<dbReference type="RefSeq" id="WP_185193927.1">
    <property type="nucleotide sequence ID" value="NZ_JACKXD010000006.1"/>
</dbReference>
<name>A0A7J9SN06_9EURY</name>
<dbReference type="NCBIfam" id="NF011470">
    <property type="entry name" value="PRK14887.1"/>
    <property type="match status" value="1"/>
</dbReference>
<dbReference type="Gene3D" id="3.30.310.50">
    <property type="entry name" value="Alpha-D-phosphohexomutase, C-terminal domain"/>
    <property type="match status" value="1"/>
</dbReference>
<organism evidence="2 3">
    <name type="scientific">Halobellus ruber</name>
    <dbReference type="NCBI Taxonomy" id="2761102"/>
    <lineage>
        <taxon>Archaea</taxon>
        <taxon>Methanobacteriati</taxon>
        <taxon>Methanobacteriota</taxon>
        <taxon>Stenosarchaea group</taxon>
        <taxon>Halobacteria</taxon>
        <taxon>Halobacteriales</taxon>
        <taxon>Haloferacaceae</taxon>
        <taxon>Halobellus</taxon>
    </lineage>
</organism>
<proteinExistence type="inferred from homology"/>
<evidence type="ECO:0000313" key="3">
    <source>
        <dbReference type="Proteomes" id="UP000546257"/>
    </source>
</evidence>
<comment type="similarity">
    <text evidence="1">Belongs to the CTAG/PCC1 family.</text>
</comment>
<sequence length="108" mass="11409">MPDRPESPAGRNGGPDADNLYHRLDADFEYATEQRARAVAESIAVEVGEISDGRSGATVDREDRVVSVEIGAADLVALRAGMNTWIRLVGVAEDVAGASGGRPGRCRD</sequence>
<gene>
    <name evidence="2" type="ORF">H5V44_14865</name>
</gene>
<accession>A0A7J9SN06</accession>
<dbReference type="Pfam" id="PF09341">
    <property type="entry name" value="Pcc1"/>
    <property type="match status" value="1"/>
</dbReference>
<comment type="caution">
    <text evidence="2">The sequence shown here is derived from an EMBL/GenBank/DDBJ whole genome shotgun (WGS) entry which is preliminary data.</text>
</comment>
<reference evidence="2 3" key="1">
    <citation type="submission" date="2020-08" db="EMBL/GenBank/DDBJ databases">
        <authorList>
            <person name="Seo M.-J."/>
        </authorList>
    </citation>
    <scope>NUCLEOTIDE SEQUENCE [LARGE SCALE GENOMIC DNA]</scope>
    <source>
        <strain evidence="2 3">MBLA0160</strain>
    </source>
</reference>
<evidence type="ECO:0000313" key="2">
    <source>
        <dbReference type="EMBL" id="MBB6647549.1"/>
    </source>
</evidence>
<evidence type="ECO:0000256" key="1">
    <source>
        <dbReference type="ARBA" id="ARBA00007073"/>
    </source>
</evidence>
<dbReference type="AlphaFoldDB" id="A0A7J9SN06"/>
<keyword evidence="3" id="KW-1185">Reference proteome</keyword>
<protein>
    <submittedName>
        <fullName evidence="2">KEOPS complex Pcc1-like subunit</fullName>
    </submittedName>
</protein>
<dbReference type="InterPro" id="IPR015419">
    <property type="entry name" value="CTAG/Pcc1"/>
</dbReference>
<dbReference type="Proteomes" id="UP000546257">
    <property type="component" value="Unassembled WGS sequence"/>
</dbReference>